<proteinExistence type="inferred from homology"/>
<evidence type="ECO:0000256" key="3">
    <source>
        <dbReference type="ARBA" id="ARBA00023295"/>
    </source>
</evidence>
<evidence type="ECO:0000259" key="8">
    <source>
        <dbReference type="PROSITE" id="PS51760"/>
    </source>
</evidence>
<dbReference type="PRINTS" id="PR00134">
    <property type="entry name" value="GLHYDRLASE10"/>
</dbReference>
<dbReference type="KEGG" id="smam:Mal15_20350"/>
<dbReference type="AlphaFoldDB" id="A0A5B9MBQ9"/>
<keyword evidence="10" id="KW-1185">Reference proteome</keyword>
<comment type="catalytic activity">
    <reaction evidence="6">
        <text>Endohydrolysis of (1-&gt;4)-beta-D-xylosidic linkages in xylans.</text>
        <dbReference type="EC" id="3.2.1.8"/>
    </reaction>
</comment>
<feature type="domain" description="GH10" evidence="8">
    <location>
        <begin position="151"/>
        <end position="482"/>
    </location>
</feature>
<feature type="active site" description="Nucleophile" evidence="5">
    <location>
        <position position="393"/>
    </location>
</feature>
<dbReference type="InterPro" id="IPR044846">
    <property type="entry name" value="GH10"/>
</dbReference>
<dbReference type="GO" id="GO:0031176">
    <property type="term" value="F:endo-1,4-beta-xylanase activity"/>
    <property type="evidence" value="ECO:0007669"/>
    <property type="project" value="UniProtKB-EC"/>
</dbReference>
<evidence type="ECO:0000256" key="4">
    <source>
        <dbReference type="ARBA" id="ARBA00023326"/>
    </source>
</evidence>
<sequence>MSFQSIVGFCCIALSATFTLGQENALSEQNSESVTGTWHCQFDSPFGLQTYRFHIAINDAGDAAAHAEVDTRDDQRKVEFVDVKVNNDSLSFAEVRQFGDREFRIEYSGERKGKDLAITRSFGERGGQVSLATRELPEPPPKEDFTPVVEVRIDRLIKDAFKDSFLVGMAGDLPSRYSEEELKLAAEHFAAITPENCMKPERVHPAEDRWDFQRTDALVEWAEKNDMTIHGHTLVWHAQTPNWFFEGRDPETVKQRMKQHIDTLAGRYKGKLQSWDVVNEAINDGGNSETAKTENLRNSNWLQTLGPEFLTLAFKFARQADPDAVLYYNDYNIESGPKHASSMVLLERLLAEGAPIDAVGIQGHWRSGRVPFEDIEKAITDYASLGLKVSITELDVTIRGDSGGQFGRRRFRSNTPPSLEDLNAQAEDYAKLFAIFGKHEKVIERVTFWGLNDRRTWRWGQYPLLFDGNNNPKPAYAKIIELTDETEADQEAESPKQIEVEDGGQGPYSAIATESTTLAGMTIYRPKYLSAFGRERKLPILLWWNGACANTTDEHKNFLNEIASHGYHVLGIGPLDQLERRGESSRQRTNSSHLLAALDWIIEQDASVDSIYSGKTNTTVI</sequence>
<keyword evidence="3 6" id="KW-0326">Glycosidase</keyword>
<dbReference type="Proteomes" id="UP000321353">
    <property type="component" value="Chromosome"/>
</dbReference>
<evidence type="ECO:0000256" key="6">
    <source>
        <dbReference type="RuleBase" id="RU361174"/>
    </source>
</evidence>
<gene>
    <name evidence="9" type="primary">xynA</name>
    <name evidence="9" type="ORF">Mal15_20350</name>
</gene>
<organism evidence="9 10">
    <name type="scientific">Stieleria maiorica</name>
    <dbReference type="NCBI Taxonomy" id="2795974"/>
    <lineage>
        <taxon>Bacteria</taxon>
        <taxon>Pseudomonadati</taxon>
        <taxon>Planctomycetota</taxon>
        <taxon>Planctomycetia</taxon>
        <taxon>Pirellulales</taxon>
        <taxon>Pirellulaceae</taxon>
        <taxon>Stieleria</taxon>
    </lineage>
</organism>
<evidence type="ECO:0000313" key="10">
    <source>
        <dbReference type="Proteomes" id="UP000321353"/>
    </source>
</evidence>
<evidence type="ECO:0000313" key="9">
    <source>
        <dbReference type="EMBL" id="QEF97989.1"/>
    </source>
</evidence>
<feature type="region of interest" description="Disordered" evidence="7">
    <location>
        <begin position="488"/>
        <end position="507"/>
    </location>
</feature>
<reference evidence="9 10" key="1">
    <citation type="submission" date="2019-02" db="EMBL/GenBank/DDBJ databases">
        <title>Planctomycetal bacteria perform biofilm scaping via a novel small molecule.</title>
        <authorList>
            <person name="Jeske O."/>
            <person name="Boedeker C."/>
            <person name="Wiegand S."/>
            <person name="Breitling P."/>
            <person name="Kallscheuer N."/>
            <person name="Jogler M."/>
            <person name="Rohde M."/>
            <person name="Petersen J."/>
            <person name="Medema M.H."/>
            <person name="Surup F."/>
            <person name="Jogler C."/>
        </authorList>
    </citation>
    <scope>NUCLEOTIDE SEQUENCE [LARGE SCALE GENOMIC DNA]</scope>
    <source>
        <strain evidence="9 10">Mal15</strain>
    </source>
</reference>
<keyword evidence="9" id="KW-0858">Xylan degradation</keyword>
<keyword evidence="1 6" id="KW-0378">Hydrolase</keyword>
<accession>A0A5B9MBQ9</accession>
<dbReference type="InterPro" id="IPR029058">
    <property type="entry name" value="AB_hydrolase_fold"/>
</dbReference>
<dbReference type="PANTHER" id="PTHR31490:SF90">
    <property type="entry name" value="ENDO-1,4-BETA-XYLANASE A"/>
    <property type="match status" value="1"/>
</dbReference>
<evidence type="ECO:0000256" key="5">
    <source>
        <dbReference type="PROSITE-ProRule" id="PRU10061"/>
    </source>
</evidence>
<dbReference type="GO" id="GO:0045493">
    <property type="term" value="P:xylan catabolic process"/>
    <property type="evidence" value="ECO:0007669"/>
    <property type="project" value="UniProtKB-KW"/>
</dbReference>
<dbReference type="Gene3D" id="3.40.50.1820">
    <property type="entry name" value="alpha/beta hydrolase"/>
    <property type="match status" value="1"/>
</dbReference>
<evidence type="ECO:0000256" key="2">
    <source>
        <dbReference type="ARBA" id="ARBA00023277"/>
    </source>
</evidence>
<keyword evidence="2 6" id="KW-0119">Carbohydrate metabolism</keyword>
<dbReference type="PROSITE" id="PS51760">
    <property type="entry name" value="GH10_2"/>
    <property type="match status" value="1"/>
</dbReference>
<name>A0A5B9MBQ9_9BACT</name>
<dbReference type="PROSITE" id="PS00591">
    <property type="entry name" value="GH10_1"/>
    <property type="match status" value="1"/>
</dbReference>
<protein>
    <recommendedName>
        <fullName evidence="6">Beta-xylanase</fullName>
        <ecNumber evidence="6">3.2.1.8</ecNumber>
    </recommendedName>
</protein>
<dbReference type="Gene3D" id="3.20.20.80">
    <property type="entry name" value="Glycosidases"/>
    <property type="match status" value="1"/>
</dbReference>
<keyword evidence="4 6" id="KW-0624">Polysaccharide degradation</keyword>
<dbReference type="SMART" id="SM00633">
    <property type="entry name" value="Glyco_10"/>
    <property type="match status" value="1"/>
</dbReference>
<evidence type="ECO:0000256" key="1">
    <source>
        <dbReference type="ARBA" id="ARBA00022801"/>
    </source>
</evidence>
<dbReference type="Pfam" id="PF00331">
    <property type="entry name" value="Glyco_hydro_10"/>
    <property type="match status" value="1"/>
</dbReference>
<dbReference type="RefSeq" id="WP_233903374.1">
    <property type="nucleotide sequence ID" value="NZ_CP036264.1"/>
</dbReference>
<dbReference type="EC" id="3.2.1.8" evidence="6"/>
<comment type="similarity">
    <text evidence="6">Belongs to the glycosyl hydrolase 10 (cellulase F) family.</text>
</comment>
<dbReference type="PANTHER" id="PTHR31490">
    <property type="entry name" value="GLYCOSYL HYDROLASE"/>
    <property type="match status" value="1"/>
</dbReference>
<dbReference type="InterPro" id="IPR001000">
    <property type="entry name" value="GH10_dom"/>
</dbReference>
<dbReference type="InterPro" id="IPR017853">
    <property type="entry name" value="GH"/>
</dbReference>
<dbReference type="EMBL" id="CP036264">
    <property type="protein sequence ID" value="QEF97989.1"/>
    <property type="molecule type" value="Genomic_DNA"/>
</dbReference>
<dbReference type="SUPFAM" id="SSF51445">
    <property type="entry name" value="(Trans)glycosidases"/>
    <property type="match status" value="1"/>
</dbReference>
<evidence type="ECO:0000256" key="7">
    <source>
        <dbReference type="SAM" id="MobiDB-lite"/>
    </source>
</evidence>
<dbReference type="InterPro" id="IPR031158">
    <property type="entry name" value="GH10_AS"/>
</dbReference>